<dbReference type="Pfam" id="PF03358">
    <property type="entry name" value="FMN_red"/>
    <property type="match status" value="1"/>
</dbReference>
<evidence type="ECO:0000313" key="2">
    <source>
        <dbReference type="EMBL" id="MRD48977.1"/>
    </source>
</evidence>
<dbReference type="GO" id="GO:0016491">
    <property type="term" value="F:oxidoreductase activity"/>
    <property type="evidence" value="ECO:0007669"/>
    <property type="project" value="InterPro"/>
</dbReference>
<evidence type="ECO:0000313" key="3">
    <source>
        <dbReference type="Proteomes" id="UP000487350"/>
    </source>
</evidence>
<dbReference type="PANTHER" id="PTHR30543:SF21">
    <property type="entry name" value="NAD(P)H-DEPENDENT FMN REDUCTASE LOT6"/>
    <property type="match status" value="1"/>
</dbReference>
<protein>
    <submittedName>
        <fullName evidence="2">NADPH-dependent FMN reductase</fullName>
    </submittedName>
</protein>
<gene>
    <name evidence="2" type="ORF">GHT07_17000</name>
</gene>
<dbReference type="AlphaFoldDB" id="A0A844BC01"/>
<keyword evidence="3" id="KW-1185">Reference proteome</keyword>
<dbReference type="SUPFAM" id="SSF52218">
    <property type="entry name" value="Flavoproteins"/>
    <property type="match status" value="1"/>
</dbReference>
<dbReference type="InterPro" id="IPR029039">
    <property type="entry name" value="Flavoprotein-like_sf"/>
</dbReference>
<proteinExistence type="predicted"/>
<name>A0A844BC01_9BURK</name>
<evidence type="ECO:0000259" key="1">
    <source>
        <dbReference type="Pfam" id="PF03358"/>
    </source>
</evidence>
<dbReference type="Gene3D" id="3.40.50.360">
    <property type="match status" value="1"/>
</dbReference>
<dbReference type="Proteomes" id="UP000487350">
    <property type="component" value="Unassembled WGS sequence"/>
</dbReference>
<comment type="caution">
    <text evidence="2">The sequence shown here is derived from an EMBL/GenBank/DDBJ whole genome shotgun (WGS) entry which is preliminary data.</text>
</comment>
<feature type="domain" description="NADPH-dependent FMN reductase-like" evidence="1">
    <location>
        <begin position="1"/>
        <end position="146"/>
    </location>
</feature>
<dbReference type="InterPro" id="IPR005025">
    <property type="entry name" value="FMN_Rdtase-like_dom"/>
</dbReference>
<sequence length="180" mass="19331">MKVLGICGSLRKASINRMALHAAQALAPAGMQIDIADISEIPLYNEDVHAAGLPPSVQAFRAAIKAADALLIVSPEYNFSIPGVLKNAIDWASRPPEQPFDGKPTAIMGASPGQVGTARMQYHLRQTLLFLNTQTVVKPEVFINMASGKFNAQGELTDEGTKKVIADLLLSLEKTALRPR</sequence>
<reference evidence="2 3" key="1">
    <citation type="submission" date="2019-11" db="EMBL/GenBank/DDBJ databases">
        <title>Caenimonas koreensis gen. nov., sp. nov., isolated from activated sludge.</title>
        <authorList>
            <person name="Seung H.R."/>
        </authorList>
    </citation>
    <scope>NUCLEOTIDE SEQUENCE [LARGE SCALE GENOMIC DNA]</scope>
    <source>
        <strain evidence="2 3">EMB320</strain>
    </source>
</reference>
<dbReference type="PANTHER" id="PTHR30543">
    <property type="entry name" value="CHROMATE REDUCTASE"/>
    <property type="match status" value="1"/>
</dbReference>
<dbReference type="OrthoDB" id="9812295at2"/>
<accession>A0A844BC01</accession>
<dbReference type="InterPro" id="IPR050712">
    <property type="entry name" value="NAD(P)H-dep_reductase"/>
</dbReference>
<dbReference type="RefSeq" id="WP_153586291.1">
    <property type="nucleotide sequence ID" value="NZ_WJBU01000018.1"/>
</dbReference>
<dbReference type="GO" id="GO:0005829">
    <property type="term" value="C:cytosol"/>
    <property type="evidence" value="ECO:0007669"/>
    <property type="project" value="TreeGrafter"/>
</dbReference>
<dbReference type="EMBL" id="WJBU01000018">
    <property type="protein sequence ID" value="MRD48977.1"/>
    <property type="molecule type" value="Genomic_DNA"/>
</dbReference>
<dbReference type="GO" id="GO:0010181">
    <property type="term" value="F:FMN binding"/>
    <property type="evidence" value="ECO:0007669"/>
    <property type="project" value="TreeGrafter"/>
</dbReference>
<organism evidence="2 3">
    <name type="scientific">Caenimonas koreensis DSM 17982</name>
    <dbReference type="NCBI Taxonomy" id="1121255"/>
    <lineage>
        <taxon>Bacteria</taxon>
        <taxon>Pseudomonadati</taxon>
        <taxon>Pseudomonadota</taxon>
        <taxon>Betaproteobacteria</taxon>
        <taxon>Burkholderiales</taxon>
        <taxon>Comamonadaceae</taxon>
        <taxon>Caenimonas</taxon>
    </lineage>
</organism>